<keyword evidence="3" id="KW-0418">Kinase</keyword>
<dbReference type="PROSITE" id="PS00107">
    <property type="entry name" value="PROTEIN_KINASE_ATP"/>
    <property type="match status" value="1"/>
</dbReference>
<keyword evidence="1" id="KW-0067">ATP-binding</keyword>
<keyword evidence="4" id="KW-1185">Reference proteome</keyword>
<dbReference type="AlphaFoldDB" id="V9F880"/>
<name>V9F880_PHYNI</name>
<dbReference type="Proteomes" id="UP000018721">
    <property type="component" value="Unassembled WGS sequence"/>
</dbReference>
<dbReference type="InterPro" id="IPR000719">
    <property type="entry name" value="Prot_kinase_dom"/>
</dbReference>
<dbReference type="InterPro" id="IPR017441">
    <property type="entry name" value="Protein_kinase_ATP_BS"/>
</dbReference>
<dbReference type="Pfam" id="PF07714">
    <property type="entry name" value="PK_Tyr_Ser-Thr"/>
    <property type="match status" value="1"/>
</dbReference>
<dbReference type="eggNOG" id="KOG0198">
    <property type="taxonomic scope" value="Eukaryota"/>
</dbReference>
<dbReference type="Gene3D" id="1.10.510.10">
    <property type="entry name" value="Transferase(Phosphotransferase) domain 1"/>
    <property type="match status" value="1"/>
</dbReference>
<keyword evidence="3" id="KW-0723">Serine/threonine-protein kinase</keyword>
<feature type="domain" description="Protein kinase" evidence="2">
    <location>
        <begin position="382"/>
        <end position="643"/>
    </location>
</feature>
<dbReference type="GO" id="GO:0004674">
    <property type="term" value="F:protein serine/threonine kinase activity"/>
    <property type="evidence" value="ECO:0007669"/>
    <property type="project" value="UniProtKB-KW"/>
</dbReference>
<dbReference type="HOGENOM" id="CLU_387092_0_0_1"/>
<dbReference type="PANTHER" id="PTHR44329">
    <property type="entry name" value="SERINE/THREONINE-PROTEIN KINASE TNNI3K-RELATED"/>
    <property type="match status" value="1"/>
</dbReference>
<dbReference type="PROSITE" id="PS50011">
    <property type="entry name" value="PROTEIN_KINASE_DOM"/>
    <property type="match status" value="1"/>
</dbReference>
<gene>
    <name evidence="3" type="ORF">F443_08120</name>
</gene>
<evidence type="ECO:0000259" key="2">
    <source>
        <dbReference type="PROSITE" id="PS50011"/>
    </source>
</evidence>
<dbReference type="InterPro" id="IPR001245">
    <property type="entry name" value="Ser-Thr/Tyr_kinase_cat_dom"/>
</dbReference>
<evidence type="ECO:0000313" key="4">
    <source>
        <dbReference type="Proteomes" id="UP000018721"/>
    </source>
</evidence>
<dbReference type="InterPro" id="IPR011009">
    <property type="entry name" value="Kinase-like_dom_sf"/>
</dbReference>
<dbReference type="PANTHER" id="PTHR44329:SF214">
    <property type="entry name" value="PROTEIN KINASE DOMAIN-CONTAINING PROTEIN"/>
    <property type="match status" value="1"/>
</dbReference>
<evidence type="ECO:0000313" key="3">
    <source>
        <dbReference type="EMBL" id="ETI47709.1"/>
    </source>
</evidence>
<accession>V9F880</accession>
<protein>
    <submittedName>
        <fullName evidence="3">Serine/threonine protein kinase</fullName>
    </submittedName>
</protein>
<dbReference type="SUPFAM" id="SSF56112">
    <property type="entry name" value="Protein kinase-like (PK-like)"/>
    <property type="match status" value="1"/>
</dbReference>
<sequence length="714" mass="81023">MKRTHDEDHVELAGALTSLRSESAHGDAVSATTSASTSFTGPSIEKRHASWTAWAKYLDDYCNSNGVRIGIEFTDSIQKRNIEMRNSKRAKDGKFVRFLPQGLDAYRRSYVCHLGRKGRTRDIKVRRTACPFKLVAKSVYNDSKWEVEVTCPNPRHIHSEATGEPAAPACVEAEAPPKPSIQSIPIEGLKGSPCSRRVLTDMAPRCKRMPENEVMCTRLLQRLNNLHDSVASLDDKDARKQIYIDVIIRFVKLMHRKQLLLRLASSATVVYKVHELHDKLNDVARELELSHETRRDQLKDDQDEQYAKLKELITAASDRMLINEFRGDHKLHEALMTLTHGLKWKSQSSEMLHLKRATLARVTKILPELTRVDWFIPRDELEYEEKIIGAGTFGEARLGAWLHYGNTKAVVVKQLFKEIDSYSGDTFFKQLEIWNKLEDNHILKLYGGSHINRPQLYVCEYATGGNLRGFFGKKENRTRFWRMFQQAAQGLQVLHLARIPHGALKCSNILVGDGDTVKLTDFGFRSVRSLSAALSGDAEDATANAIRWKPKEVLEENFNEELLYVADIYAIGMCMIEALTQQDPFPKVDNNVVVEVIRKGETYKRPDGILDAEWDFISRLCNSDYSLRPKSINEVLKEISLFVEGEQGREDPAKSITGHTRQQLVERPPLYEQHGRTKHNVSVDVAIHDGVQMEDDVTEIDTSATSTTSRAIGI</sequence>
<dbReference type="EMBL" id="ANIZ01001405">
    <property type="protein sequence ID" value="ETI47709.1"/>
    <property type="molecule type" value="Genomic_DNA"/>
</dbReference>
<dbReference type="OrthoDB" id="4062651at2759"/>
<keyword evidence="3" id="KW-0808">Transferase</keyword>
<dbReference type="GO" id="GO:0005524">
    <property type="term" value="F:ATP binding"/>
    <property type="evidence" value="ECO:0007669"/>
    <property type="project" value="UniProtKB-UniRule"/>
</dbReference>
<keyword evidence="1" id="KW-0547">Nucleotide-binding</keyword>
<evidence type="ECO:0000256" key="1">
    <source>
        <dbReference type="PROSITE-ProRule" id="PRU10141"/>
    </source>
</evidence>
<organism evidence="3 4">
    <name type="scientific">Phytophthora nicotianae P1569</name>
    <dbReference type="NCBI Taxonomy" id="1317065"/>
    <lineage>
        <taxon>Eukaryota</taxon>
        <taxon>Sar</taxon>
        <taxon>Stramenopiles</taxon>
        <taxon>Oomycota</taxon>
        <taxon>Peronosporomycetes</taxon>
        <taxon>Peronosporales</taxon>
        <taxon>Peronosporaceae</taxon>
        <taxon>Phytophthora</taxon>
    </lineage>
</organism>
<reference evidence="3 4" key="1">
    <citation type="submission" date="2013-11" db="EMBL/GenBank/DDBJ databases">
        <title>The Genome Sequence of Phytophthora parasitica P1569.</title>
        <authorList>
            <consortium name="The Broad Institute Genomics Platform"/>
            <person name="Russ C."/>
            <person name="Tyler B."/>
            <person name="Panabieres F."/>
            <person name="Shan W."/>
            <person name="Tripathy S."/>
            <person name="Grunwald N."/>
            <person name="Machado M."/>
            <person name="Johnson C.S."/>
            <person name="Arredondo F."/>
            <person name="Hong C."/>
            <person name="Coffey M."/>
            <person name="Young S.K."/>
            <person name="Zeng Q."/>
            <person name="Gargeya S."/>
            <person name="Fitzgerald M."/>
            <person name="Abouelleil A."/>
            <person name="Alvarado L."/>
            <person name="Chapman S.B."/>
            <person name="Gainer-Dewar J."/>
            <person name="Goldberg J."/>
            <person name="Griggs A."/>
            <person name="Gujja S."/>
            <person name="Hansen M."/>
            <person name="Howarth C."/>
            <person name="Imamovic A."/>
            <person name="Ireland A."/>
            <person name="Larimer J."/>
            <person name="McCowan C."/>
            <person name="Murphy C."/>
            <person name="Pearson M."/>
            <person name="Poon T.W."/>
            <person name="Priest M."/>
            <person name="Roberts A."/>
            <person name="Saif S."/>
            <person name="Shea T."/>
            <person name="Sykes S."/>
            <person name="Wortman J."/>
            <person name="Nusbaum C."/>
            <person name="Birren B."/>
        </authorList>
    </citation>
    <scope>NUCLEOTIDE SEQUENCE [LARGE SCALE GENOMIC DNA]</scope>
    <source>
        <strain evidence="3 4">P1569</strain>
    </source>
</reference>
<comment type="caution">
    <text evidence="3">The sequence shown here is derived from an EMBL/GenBank/DDBJ whole genome shotgun (WGS) entry which is preliminary data.</text>
</comment>
<dbReference type="InterPro" id="IPR051681">
    <property type="entry name" value="Ser/Thr_Kinases-Pseudokinases"/>
</dbReference>
<feature type="binding site" evidence="1">
    <location>
        <position position="413"/>
    </location>
    <ligand>
        <name>ATP</name>
        <dbReference type="ChEBI" id="CHEBI:30616"/>
    </ligand>
</feature>
<proteinExistence type="predicted"/>